<feature type="transmembrane region" description="Helical" evidence="1">
    <location>
        <begin position="59"/>
        <end position="81"/>
    </location>
</feature>
<dbReference type="InterPro" id="IPR050879">
    <property type="entry name" value="Acyltransferase_3"/>
</dbReference>
<accession>A0ABT5A7M2</accession>
<evidence type="ECO:0000256" key="1">
    <source>
        <dbReference type="SAM" id="Phobius"/>
    </source>
</evidence>
<dbReference type="RefSeq" id="WP_028084833.1">
    <property type="nucleotide sequence ID" value="NZ_JAQMTU010000096.1"/>
</dbReference>
<dbReference type="Proteomes" id="UP001212123">
    <property type="component" value="Unassembled WGS sequence"/>
</dbReference>
<keyword evidence="1" id="KW-0472">Membrane</keyword>
<dbReference type="PANTHER" id="PTHR23028:SF53">
    <property type="entry name" value="ACYL_TRANSF_3 DOMAIN-CONTAINING PROTEIN"/>
    <property type="match status" value="1"/>
</dbReference>
<keyword evidence="4" id="KW-1185">Reference proteome</keyword>
<evidence type="ECO:0000313" key="4">
    <source>
        <dbReference type="Proteomes" id="UP001212123"/>
    </source>
</evidence>
<dbReference type="EMBL" id="JAQMTU010000096">
    <property type="protein sequence ID" value="MDB9487934.1"/>
    <property type="molecule type" value="Genomic_DNA"/>
</dbReference>
<sequence length="416" mass="48055">MKMDVKMEPDNRSDYSLEKHSSYDFNLEGIRGLAALSVSSSHVFFLKNFLDPTYHPNIYFGYLQAAHSAVLLFFVLSGYVIGLTTTKEFSIHQVHNYILRRAIRILPIYLIAICFGVLAEPNEKLNVVLGNLFFLQNFDKYFAFSLPPIAGDGAIWSLNYEILYYLVFILIWWLRPKILDLFLAALIITIIGWFFRLFPQFISGYTSGWIFWLSGLLLSWKVPRANNESFFPLISYILLFHATNHFFTCKLILNDPVFPGMVSLVDLTILPICILIICEITGRYFSGFSYLRLLCFFIPIIHLAWIVLKGHIFQDSQLVAASFFTILAILLVKYNTSANWLKKMSFMGRISYAFYLLHMPIAILMHKYFPWQGTVVSFLLGVLIWLVITIVLSSFLEIVVQPKIKYYVSTSFLVKT</sequence>
<keyword evidence="3" id="KW-0012">Acyltransferase</keyword>
<keyword evidence="1" id="KW-1133">Transmembrane helix</keyword>
<dbReference type="Pfam" id="PF01757">
    <property type="entry name" value="Acyl_transf_3"/>
    <property type="match status" value="1"/>
</dbReference>
<feature type="transmembrane region" description="Helical" evidence="1">
    <location>
        <begin position="154"/>
        <end position="173"/>
    </location>
</feature>
<dbReference type="GO" id="GO:0016746">
    <property type="term" value="F:acyltransferase activity"/>
    <property type="evidence" value="ECO:0007669"/>
    <property type="project" value="UniProtKB-KW"/>
</dbReference>
<feature type="transmembrane region" description="Helical" evidence="1">
    <location>
        <begin position="178"/>
        <end position="195"/>
    </location>
</feature>
<evidence type="ECO:0000313" key="3">
    <source>
        <dbReference type="EMBL" id="MDB9487934.1"/>
    </source>
</evidence>
<feature type="transmembrane region" description="Helical" evidence="1">
    <location>
        <begin position="375"/>
        <end position="396"/>
    </location>
</feature>
<feature type="transmembrane region" description="Helical" evidence="1">
    <location>
        <begin position="102"/>
        <end position="119"/>
    </location>
</feature>
<feature type="transmembrane region" description="Helical" evidence="1">
    <location>
        <begin position="259"/>
        <end position="278"/>
    </location>
</feature>
<feature type="transmembrane region" description="Helical" evidence="1">
    <location>
        <begin position="230"/>
        <end position="253"/>
    </location>
</feature>
<feature type="transmembrane region" description="Helical" evidence="1">
    <location>
        <begin position="352"/>
        <end position="369"/>
    </location>
</feature>
<feature type="transmembrane region" description="Helical" evidence="1">
    <location>
        <begin position="201"/>
        <end position="218"/>
    </location>
</feature>
<feature type="domain" description="Acyltransferase 3" evidence="2">
    <location>
        <begin position="26"/>
        <end position="393"/>
    </location>
</feature>
<keyword evidence="3" id="KW-0808">Transferase</keyword>
<feature type="transmembrane region" description="Helical" evidence="1">
    <location>
        <begin position="314"/>
        <end position="332"/>
    </location>
</feature>
<name>A0ABT5A7M2_9CYAN</name>
<dbReference type="PANTHER" id="PTHR23028">
    <property type="entry name" value="ACETYLTRANSFERASE"/>
    <property type="match status" value="1"/>
</dbReference>
<gene>
    <name evidence="3" type="ORF">PN492_15490</name>
</gene>
<comment type="caution">
    <text evidence="3">The sequence shown here is derived from an EMBL/GenBank/DDBJ whole genome shotgun (WGS) entry which is preliminary data.</text>
</comment>
<organism evidence="3 4">
    <name type="scientific">Dolichospermum circinale CS-537/01</name>
    <dbReference type="NCBI Taxonomy" id="3021739"/>
    <lineage>
        <taxon>Bacteria</taxon>
        <taxon>Bacillati</taxon>
        <taxon>Cyanobacteriota</taxon>
        <taxon>Cyanophyceae</taxon>
        <taxon>Nostocales</taxon>
        <taxon>Aphanizomenonaceae</taxon>
        <taxon>Dolichospermum</taxon>
        <taxon>Dolichospermum circinale</taxon>
    </lineage>
</organism>
<feature type="transmembrane region" description="Helical" evidence="1">
    <location>
        <begin position="290"/>
        <end position="308"/>
    </location>
</feature>
<dbReference type="InterPro" id="IPR002656">
    <property type="entry name" value="Acyl_transf_3_dom"/>
</dbReference>
<evidence type="ECO:0000259" key="2">
    <source>
        <dbReference type="Pfam" id="PF01757"/>
    </source>
</evidence>
<keyword evidence="1" id="KW-0812">Transmembrane</keyword>
<proteinExistence type="predicted"/>
<reference evidence="3 4" key="1">
    <citation type="submission" date="2023-01" db="EMBL/GenBank/DDBJ databases">
        <title>Genomes from the Australian National Cyanobacteria Reference Collection.</title>
        <authorList>
            <person name="Willis A."/>
            <person name="Lee E.M.F."/>
        </authorList>
    </citation>
    <scope>NUCLEOTIDE SEQUENCE [LARGE SCALE GENOMIC DNA]</scope>
    <source>
        <strain evidence="3 4">CS-537/01</strain>
    </source>
</reference>
<protein>
    <submittedName>
        <fullName evidence="3">Acyltransferase</fullName>
    </submittedName>
</protein>